<dbReference type="GO" id="GO:0046872">
    <property type="term" value="F:metal ion binding"/>
    <property type="evidence" value="ECO:0007669"/>
    <property type="project" value="UniProtKB-KW"/>
</dbReference>
<dbReference type="SUPFAM" id="SSF55031">
    <property type="entry name" value="Bacterial exopeptidase dimerisation domain"/>
    <property type="match status" value="1"/>
</dbReference>
<organism evidence="5 6">
    <name type="scientific">Penicillium cosmopolitanum</name>
    <dbReference type="NCBI Taxonomy" id="1131564"/>
    <lineage>
        <taxon>Eukaryota</taxon>
        <taxon>Fungi</taxon>
        <taxon>Dikarya</taxon>
        <taxon>Ascomycota</taxon>
        <taxon>Pezizomycotina</taxon>
        <taxon>Eurotiomycetes</taxon>
        <taxon>Eurotiomycetidae</taxon>
        <taxon>Eurotiales</taxon>
        <taxon>Aspergillaceae</taxon>
        <taxon>Penicillium</taxon>
    </lineage>
</organism>
<dbReference type="AlphaFoldDB" id="A0A9W9W076"/>
<dbReference type="SUPFAM" id="SSF53187">
    <property type="entry name" value="Zn-dependent exopeptidases"/>
    <property type="match status" value="1"/>
</dbReference>
<dbReference type="InterPro" id="IPR002933">
    <property type="entry name" value="Peptidase_M20"/>
</dbReference>
<sequence>MSTKSEIISALEHDQESQTKLLQSFVRAASPNPPGNTQLAAKVLTDYLTSKNIPYETIEPKPGYPNIVSEFSGGNGSGPRVVLNGHIDVFPVEETAPGWNRDPWSGDLVDGRVHGRGVVDMKSGTASLVIAYACLYARRESLSGSVALCAVSDEETGGRWGTQYLIEEDKSRWGGDVMLSTEPTGQTIRFSEKGTLRLSGTVTTKAAHGAYLNLSKGAIRTAAEFLNAVVEDVEGIEPNPPPQIAKYLTDPKVLAVVDEAMGPNTSSIIARPTVNIGTIKGGVKVNMIPNLCTFELDIRLPVGLVASNVMTVLESAALKYPNAKIELTKQDAASNPASFSPVDHPIIDLIKENAEKAGASHAIAIPSMGATDCKHYRYADIPAYAYGCSPLSMASVNESASLDEFFHVTKVHASTVWDYLGKRESHRSLAKDSRLV</sequence>
<dbReference type="GO" id="GO:0016787">
    <property type="term" value="F:hydrolase activity"/>
    <property type="evidence" value="ECO:0007669"/>
    <property type="project" value="UniProtKB-KW"/>
</dbReference>
<reference evidence="5" key="2">
    <citation type="journal article" date="2023" name="IMA Fungus">
        <title>Comparative genomic study of the Penicillium genus elucidates a diverse pangenome and 15 lateral gene transfer events.</title>
        <authorList>
            <person name="Petersen C."/>
            <person name="Sorensen T."/>
            <person name="Nielsen M.R."/>
            <person name="Sondergaard T.E."/>
            <person name="Sorensen J.L."/>
            <person name="Fitzpatrick D.A."/>
            <person name="Frisvad J.C."/>
            <person name="Nielsen K.L."/>
        </authorList>
    </citation>
    <scope>NUCLEOTIDE SEQUENCE</scope>
    <source>
        <strain evidence="5">IBT 29677</strain>
    </source>
</reference>
<dbReference type="InterPro" id="IPR011650">
    <property type="entry name" value="Peptidase_M20_dimer"/>
</dbReference>
<proteinExistence type="inferred from homology"/>
<dbReference type="Gene3D" id="3.40.630.10">
    <property type="entry name" value="Zn peptidases"/>
    <property type="match status" value="1"/>
</dbReference>
<evidence type="ECO:0000313" key="6">
    <source>
        <dbReference type="Proteomes" id="UP001147747"/>
    </source>
</evidence>
<dbReference type="Proteomes" id="UP001147747">
    <property type="component" value="Unassembled WGS sequence"/>
</dbReference>
<dbReference type="Pfam" id="PF07687">
    <property type="entry name" value="M20_dimer"/>
    <property type="match status" value="1"/>
</dbReference>
<evidence type="ECO:0000313" key="5">
    <source>
        <dbReference type="EMBL" id="KAJ5392604.1"/>
    </source>
</evidence>
<keyword evidence="3" id="KW-0378">Hydrolase</keyword>
<evidence type="ECO:0000256" key="2">
    <source>
        <dbReference type="ARBA" id="ARBA00022723"/>
    </source>
</evidence>
<dbReference type="EMBL" id="JAPZBU010000008">
    <property type="protein sequence ID" value="KAJ5392604.1"/>
    <property type="molecule type" value="Genomic_DNA"/>
</dbReference>
<evidence type="ECO:0000259" key="4">
    <source>
        <dbReference type="Pfam" id="PF07687"/>
    </source>
</evidence>
<gene>
    <name evidence="5" type="ORF">N7509_008094</name>
</gene>
<dbReference type="InterPro" id="IPR050072">
    <property type="entry name" value="Peptidase_M20A"/>
</dbReference>
<accession>A0A9W9W076</accession>
<keyword evidence="6" id="KW-1185">Reference proteome</keyword>
<dbReference type="Gene3D" id="3.30.70.360">
    <property type="match status" value="1"/>
</dbReference>
<dbReference type="Pfam" id="PF01546">
    <property type="entry name" value="Peptidase_M20"/>
    <property type="match status" value="1"/>
</dbReference>
<evidence type="ECO:0000256" key="1">
    <source>
        <dbReference type="ARBA" id="ARBA00006247"/>
    </source>
</evidence>
<comment type="similarity">
    <text evidence="1">Belongs to the peptidase M20A family.</text>
</comment>
<dbReference type="GeneID" id="81371711"/>
<dbReference type="PANTHER" id="PTHR43808:SF32">
    <property type="entry name" value="ARGE_DAPE-RELATED DEACYLASE"/>
    <property type="match status" value="1"/>
</dbReference>
<protein>
    <recommendedName>
        <fullName evidence="4">Peptidase M20 dimerisation domain-containing protein</fullName>
    </recommendedName>
</protein>
<reference evidence="5" key="1">
    <citation type="submission" date="2022-12" db="EMBL/GenBank/DDBJ databases">
        <authorList>
            <person name="Petersen C."/>
        </authorList>
    </citation>
    <scope>NUCLEOTIDE SEQUENCE</scope>
    <source>
        <strain evidence="5">IBT 29677</strain>
    </source>
</reference>
<evidence type="ECO:0000256" key="3">
    <source>
        <dbReference type="ARBA" id="ARBA00022801"/>
    </source>
</evidence>
<dbReference type="RefSeq" id="XP_056488282.1">
    <property type="nucleotide sequence ID" value="XM_056632731.1"/>
</dbReference>
<name>A0A9W9W076_9EURO</name>
<keyword evidence="2" id="KW-0479">Metal-binding</keyword>
<feature type="domain" description="Peptidase M20 dimerisation" evidence="4">
    <location>
        <begin position="191"/>
        <end position="316"/>
    </location>
</feature>
<dbReference type="InterPro" id="IPR036264">
    <property type="entry name" value="Bact_exopeptidase_dim_dom"/>
</dbReference>
<comment type="caution">
    <text evidence="5">The sequence shown here is derived from an EMBL/GenBank/DDBJ whole genome shotgun (WGS) entry which is preliminary data.</text>
</comment>
<dbReference type="OrthoDB" id="10059875at2759"/>
<dbReference type="PANTHER" id="PTHR43808">
    <property type="entry name" value="ACETYLORNITHINE DEACETYLASE"/>
    <property type="match status" value="1"/>
</dbReference>